<evidence type="ECO:0000256" key="3">
    <source>
        <dbReference type="ARBA" id="ARBA00023002"/>
    </source>
</evidence>
<accession>A0ABW5D8K6</accession>
<dbReference type="PANTHER" id="PTHR43498">
    <property type="entry name" value="FERREDOXIN:COB-COM HETERODISULFIDE REDUCTASE SUBUNIT A"/>
    <property type="match status" value="1"/>
</dbReference>
<dbReference type="SUPFAM" id="SSF51905">
    <property type="entry name" value="FAD/NAD(P)-binding domain"/>
    <property type="match status" value="1"/>
</dbReference>
<keyword evidence="7" id="KW-1185">Reference proteome</keyword>
<keyword evidence="1" id="KW-0004">4Fe-4S</keyword>
<dbReference type="GO" id="GO:0016491">
    <property type="term" value="F:oxidoreductase activity"/>
    <property type="evidence" value="ECO:0007669"/>
    <property type="project" value="UniProtKB-KW"/>
</dbReference>
<dbReference type="EMBL" id="JBHUIT010000003">
    <property type="protein sequence ID" value="MFD2256015.1"/>
    <property type="molecule type" value="Genomic_DNA"/>
</dbReference>
<dbReference type="InterPro" id="IPR036188">
    <property type="entry name" value="FAD/NAD-bd_sf"/>
</dbReference>
<dbReference type="EC" id="1.-.-.-" evidence="6"/>
<dbReference type="Pfam" id="PF12831">
    <property type="entry name" value="FAD_oxidored"/>
    <property type="match status" value="1"/>
</dbReference>
<evidence type="ECO:0000256" key="5">
    <source>
        <dbReference type="ARBA" id="ARBA00023014"/>
    </source>
</evidence>
<evidence type="ECO:0000256" key="1">
    <source>
        <dbReference type="ARBA" id="ARBA00022485"/>
    </source>
</evidence>
<dbReference type="InterPro" id="IPR039650">
    <property type="entry name" value="HdrA-like"/>
</dbReference>
<keyword evidence="2" id="KW-0479">Metal-binding</keyword>
<reference evidence="7" key="1">
    <citation type="journal article" date="2019" name="Int. J. Syst. Evol. Microbiol.">
        <title>The Global Catalogue of Microorganisms (GCM) 10K type strain sequencing project: providing services to taxonomists for standard genome sequencing and annotation.</title>
        <authorList>
            <consortium name="The Broad Institute Genomics Platform"/>
            <consortium name="The Broad Institute Genome Sequencing Center for Infectious Disease"/>
            <person name="Wu L."/>
            <person name="Ma J."/>
        </authorList>
    </citation>
    <scope>NUCLEOTIDE SEQUENCE [LARGE SCALE GENOMIC DNA]</scope>
    <source>
        <strain evidence="7">CGMCC 4.7106</strain>
    </source>
</reference>
<gene>
    <name evidence="6" type="ORF">ACFSSA_04945</name>
</gene>
<dbReference type="RefSeq" id="WP_386818878.1">
    <property type="nucleotide sequence ID" value="NZ_JBHUIT010000003.1"/>
</dbReference>
<dbReference type="Gene3D" id="3.50.50.60">
    <property type="entry name" value="FAD/NAD(P)-binding domain"/>
    <property type="match status" value="1"/>
</dbReference>
<evidence type="ECO:0000313" key="6">
    <source>
        <dbReference type="EMBL" id="MFD2256015.1"/>
    </source>
</evidence>
<dbReference type="PANTHER" id="PTHR43498:SF1">
    <property type="entry name" value="COB--COM HETERODISULFIDE REDUCTASE IRON-SULFUR SUBUNIT A"/>
    <property type="match status" value="1"/>
</dbReference>
<keyword evidence="4" id="KW-0408">Iron</keyword>
<comment type="caution">
    <text evidence="6">The sequence shown here is derived from an EMBL/GenBank/DDBJ whole genome shotgun (WGS) entry which is preliminary data.</text>
</comment>
<dbReference type="Proteomes" id="UP001597375">
    <property type="component" value="Unassembled WGS sequence"/>
</dbReference>
<evidence type="ECO:0000256" key="4">
    <source>
        <dbReference type="ARBA" id="ARBA00023004"/>
    </source>
</evidence>
<evidence type="ECO:0000256" key="2">
    <source>
        <dbReference type="ARBA" id="ARBA00022723"/>
    </source>
</evidence>
<keyword evidence="5" id="KW-0411">Iron-sulfur</keyword>
<keyword evidence="3 6" id="KW-0560">Oxidoreductase</keyword>
<sequence length="758" mass="83116">MKIFEKEAGRRLKQDILHADLVVTGGGLAGVCAAITAAREGMKVVLVQDRPVLGGNASSEVRLWALGATSHLGNNNRWSREGGVMGEILVENLYRNPEGNANLLDALLLDKVLLEPAITLLLDTAVNSLRKNELGHISEIGAFCSQNSTCYTLAAPLFIDASGDGILGFLSGASYRIGAEAASEFDEAFAPDEEYGGLLGHSMYFYSRDTGKPVSYVAPSFALKDITKIPRYKNFKAGDTGCQLWWLEHGGRLDTIHDTRQIKQDLLGVIYGVWDYIKNSGNFPEAENLTLEWVGNVPGKRESRRFVGDYMLSQKDVIEQRCFKDAVAYGGWAIDLHPGDGVFSKLNGCTQWHSKGVYQIPYRTMYSRDIPNLFLAGRIISATHVAFGSTRVMATTGHSAQAVGMAAAICAEKGILPRDVLGEEQMGLLQRRLTRTGHYIPFLDIEDPENLASKASANASSTFELHELTPGADRDPLDRPRAMLVPCKKGSVPPVTFYLDVESGCEIEAQLRISSRSASFTPDITLETCRISVPSGKTVPLEIAFQSRIEHDQYVFLCLMPVEGVSVITSDQRVTGVLSVSHSGNDKVARSSVQEPPAGIGVDRVEFWLPQRRPGGKNFALKFAEPIHRFEAAQVLSGPQRPSFGPNAWVAAAGDKQPSLKLKWQEAIEVKTVALFFDTDFDHPMETVQMGHPEREMPFCVKDFDLIDGDGKIIHEARDNHSTRYLGTMPEGMLLAELTVRVLATHGAPAAIFQIQCF</sequence>
<proteinExistence type="predicted"/>
<name>A0ABW5D8K6_9BACT</name>
<protein>
    <submittedName>
        <fullName evidence="6">FAD-dependent oxidoreductase</fullName>
        <ecNumber evidence="6">1.-.-.-</ecNumber>
    </submittedName>
</protein>
<evidence type="ECO:0000313" key="7">
    <source>
        <dbReference type="Proteomes" id="UP001597375"/>
    </source>
</evidence>
<organism evidence="6 7">
    <name type="scientific">Luteolibacter algae</name>
    <dbReference type="NCBI Taxonomy" id="454151"/>
    <lineage>
        <taxon>Bacteria</taxon>
        <taxon>Pseudomonadati</taxon>
        <taxon>Verrucomicrobiota</taxon>
        <taxon>Verrucomicrobiia</taxon>
        <taxon>Verrucomicrobiales</taxon>
        <taxon>Verrucomicrobiaceae</taxon>
        <taxon>Luteolibacter</taxon>
    </lineage>
</organism>